<organism evidence="1 2">
    <name type="scientific">Phocaeicola plebeius</name>
    <dbReference type="NCBI Taxonomy" id="310297"/>
    <lineage>
        <taxon>Bacteria</taxon>
        <taxon>Pseudomonadati</taxon>
        <taxon>Bacteroidota</taxon>
        <taxon>Bacteroidia</taxon>
        <taxon>Bacteroidales</taxon>
        <taxon>Bacteroidaceae</taxon>
        <taxon>Phocaeicola</taxon>
    </lineage>
</organism>
<name>A0A415J3N3_9BACT</name>
<sequence length="86" mass="10433">MSMGNMKLHKMEEWESVFHTKQIEHVYYTSDMLVRKVTGYIIICRKSLNNGISKNTPRRKRVRWDGYGRCYNINNNTRLRDHDIHF</sequence>
<reference evidence="1 2" key="1">
    <citation type="submission" date="2018-08" db="EMBL/GenBank/DDBJ databases">
        <title>A genome reference for cultivated species of the human gut microbiota.</title>
        <authorList>
            <person name="Zou Y."/>
            <person name="Xue W."/>
            <person name="Luo G."/>
        </authorList>
    </citation>
    <scope>NUCLEOTIDE SEQUENCE [LARGE SCALE GENOMIC DNA]</scope>
    <source>
        <strain evidence="1 2">AF39-11</strain>
    </source>
</reference>
<dbReference type="EMBL" id="QROI01000013">
    <property type="protein sequence ID" value="RHL14573.1"/>
    <property type="molecule type" value="Genomic_DNA"/>
</dbReference>
<evidence type="ECO:0000313" key="2">
    <source>
        <dbReference type="Proteomes" id="UP000284916"/>
    </source>
</evidence>
<evidence type="ECO:0000313" key="1">
    <source>
        <dbReference type="EMBL" id="RHL14573.1"/>
    </source>
</evidence>
<dbReference type="AlphaFoldDB" id="A0A415J3N3"/>
<protein>
    <submittedName>
        <fullName evidence="1">Uncharacterized protein</fullName>
    </submittedName>
</protein>
<gene>
    <name evidence="1" type="ORF">DW035_09970</name>
</gene>
<comment type="caution">
    <text evidence="1">The sequence shown here is derived from an EMBL/GenBank/DDBJ whole genome shotgun (WGS) entry which is preliminary data.</text>
</comment>
<dbReference type="Proteomes" id="UP000284916">
    <property type="component" value="Unassembled WGS sequence"/>
</dbReference>
<accession>A0A415J3N3</accession>
<proteinExistence type="predicted"/>